<dbReference type="AlphaFoldDB" id="A0A6H5GM92"/>
<feature type="non-terminal residue" evidence="1">
    <location>
        <position position="57"/>
    </location>
</feature>
<dbReference type="EMBL" id="CADCXU010014684">
    <property type="protein sequence ID" value="CAB0004195.1"/>
    <property type="molecule type" value="Genomic_DNA"/>
</dbReference>
<reference evidence="1 2" key="1">
    <citation type="submission" date="2020-02" db="EMBL/GenBank/DDBJ databases">
        <authorList>
            <person name="Ferguson B K."/>
        </authorList>
    </citation>
    <scope>NUCLEOTIDE SEQUENCE [LARGE SCALE GENOMIC DNA]</scope>
</reference>
<protein>
    <submittedName>
        <fullName evidence="1">Uncharacterized protein</fullName>
    </submittedName>
</protein>
<keyword evidence="2" id="KW-1185">Reference proteome</keyword>
<dbReference type="Proteomes" id="UP000479000">
    <property type="component" value="Unassembled WGS sequence"/>
</dbReference>
<sequence length="57" mass="6457">MRGNTKSNIFRFTQPVNFRRTSPNSLPQAAPITRCGMKTPLAINEPIVKTDNRKMPL</sequence>
<accession>A0A6H5GM92</accession>
<gene>
    <name evidence="1" type="ORF">NTEN_LOCUS9672</name>
</gene>
<proteinExistence type="predicted"/>
<evidence type="ECO:0000313" key="2">
    <source>
        <dbReference type="Proteomes" id="UP000479000"/>
    </source>
</evidence>
<evidence type="ECO:0000313" key="1">
    <source>
        <dbReference type="EMBL" id="CAB0004195.1"/>
    </source>
</evidence>
<organism evidence="1 2">
    <name type="scientific">Nesidiocoris tenuis</name>
    <dbReference type="NCBI Taxonomy" id="355587"/>
    <lineage>
        <taxon>Eukaryota</taxon>
        <taxon>Metazoa</taxon>
        <taxon>Ecdysozoa</taxon>
        <taxon>Arthropoda</taxon>
        <taxon>Hexapoda</taxon>
        <taxon>Insecta</taxon>
        <taxon>Pterygota</taxon>
        <taxon>Neoptera</taxon>
        <taxon>Paraneoptera</taxon>
        <taxon>Hemiptera</taxon>
        <taxon>Heteroptera</taxon>
        <taxon>Panheteroptera</taxon>
        <taxon>Cimicomorpha</taxon>
        <taxon>Miridae</taxon>
        <taxon>Dicyphina</taxon>
        <taxon>Nesidiocoris</taxon>
    </lineage>
</organism>
<name>A0A6H5GM92_9HEMI</name>